<evidence type="ECO:0000256" key="1">
    <source>
        <dbReference type="SAM" id="Coils"/>
    </source>
</evidence>
<dbReference type="SUPFAM" id="SSF55729">
    <property type="entry name" value="Acyl-CoA N-acyltransferases (Nat)"/>
    <property type="match status" value="1"/>
</dbReference>
<comment type="caution">
    <text evidence="4">The sequence shown here is derived from an EMBL/GenBank/DDBJ whole genome shotgun (WGS) entry which is preliminary data.</text>
</comment>
<dbReference type="Pfam" id="PF00583">
    <property type="entry name" value="Acetyltransf_1"/>
    <property type="match status" value="1"/>
</dbReference>
<evidence type="ECO:0000259" key="3">
    <source>
        <dbReference type="PROSITE" id="PS51186"/>
    </source>
</evidence>
<evidence type="ECO:0000256" key="2">
    <source>
        <dbReference type="SAM" id="MobiDB-lite"/>
    </source>
</evidence>
<dbReference type="InterPro" id="IPR000182">
    <property type="entry name" value="GNAT_dom"/>
</dbReference>
<dbReference type="InterPro" id="IPR016181">
    <property type="entry name" value="Acyl_CoA_acyltransferase"/>
</dbReference>
<dbReference type="RefSeq" id="WP_225958885.1">
    <property type="nucleotide sequence ID" value="NZ_BAAASY010000022.1"/>
</dbReference>
<dbReference type="PROSITE" id="PS51186">
    <property type="entry name" value="GNAT"/>
    <property type="match status" value="1"/>
</dbReference>
<dbReference type="Proteomes" id="UP000661607">
    <property type="component" value="Unassembled WGS sequence"/>
</dbReference>
<feature type="coiled-coil region" evidence="1">
    <location>
        <begin position="35"/>
        <end position="62"/>
    </location>
</feature>
<reference evidence="4 5" key="1">
    <citation type="submission" date="2020-10" db="EMBL/GenBank/DDBJ databases">
        <title>Sequencing the genomes of 1000 actinobacteria strains.</title>
        <authorList>
            <person name="Klenk H.-P."/>
        </authorList>
    </citation>
    <scope>NUCLEOTIDE SEQUENCE [LARGE SCALE GENOMIC DNA]</scope>
    <source>
        <strain evidence="4 5">DSM 43748</strain>
    </source>
</reference>
<accession>A0ABR9KNM3</accession>
<sequence>MLQPDPAQAMRLAEIITNLHDRIREATERGWLGEVEGLQVSLAGARQKLQQMRKLRAQARTVDLPTPAPAPAAPARAGRHVRRDADRLPDTRPTQTRPYGRMGAMMEINFLTGSDRACWEVLARGKDTYFEVERSDDDYERTWRRLLDDEQIRGIAAWLDGKMVGIAHYLFHASVWYAGKCYLADLFVDAEVRRRGIATAVIEWVARDAKEHGFPGLYWNTLEDAPARALYDKVGKFHKGLIHYSYRRDANQPSTQR</sequence>
<dbReference type="Gene3D" id="3.40.630.30">
    <property type="match status" value="1"/>
</dbReference>
<protein>
    <submittedName>
        <fullName evidence="4">GNAT superfamily N-acetyltransferase</fullName>
    </submittedName>
</protein>
<keyword evidence="1" id="KW-0175">Coiled coil</keyword>
<gene>
    <name evidence="4" type="ORF">H4W81_006412</name>
</gene>
<evidence type="ECO:0000313" key="4">
    <source>
        <dbReference type="EMBL" id="MBE1563633.1"/>
    </source>
</evidence>
<feature type="domain" description="N-acetyltransferase" evidence="3">
    <location>
        <begin position="106"/>
        <end position="251"/>
    </location>
</feature>
<keyword evidence="5" id="KW-1185">Reference proteome</keyword>
<name>A0ABR9KNM3_9ACTN</name>
<feature type="region of interest" description="Disordered" evidence="2">
    <location>
        <begin position="62"/>
        <end position="99"/>
    </location>
</feature>
<evidence type="ECO:0000313" key="5">
    <source>
        <dbReference type="Proteomes" id="UP000661607"/>
    </source>
</evidence>
<dbReference type="EMBL" id="JADBEF010000001">
    <property type="protein sequence ID" value="MBE1563633.1"/>
    <property type="molecule type" value="Genomic_DNA"/>
</dbReference>
<dbReference type="CDD" id="cd04301">
    <property type="entry name" value="NAT_SF"/>
    <property type="match status" value="1"/>
</dbReference>
<proteinExistence type="predicted"/>
<organism evidence="4 5">
    <name type="scientific">Nonomuraea africana</name>
    <dbReference type="NCBI Taxonomy" id="46171"/>
    <lineage>
        <taxon>Bacteria</taxon>
        <taxon>Bacillati</taxon>
        <taxon>Actinomycetota</taxon>
        <taxon>Actinomycetes</taxon>
        <taxon>Streptosporangiales</taxon>
        <taxon>Streptosporangiaceae</taxon>
        <taxon>Nonomuraea</taxon>
    </lineage>
</organism>